<dbReference type="InterPro" id="IPR038136">
    <property type="entry name" value="CofD-like_dom_sf"/>
</dbReference>
<gene>
    <name evidence="3" type="ORF">EDC24_1592</name>
</gene>
<evidence type="ECO:0000256" key="2">
    <source>
        <dbReference type="HAMAP-Rule" id="MF_00973"/>
    </source>
</evidence>
<comment type="subcellular location">
    <subcellularLocation>
        <location evidence="2">Cytoplasm</location>
    </subcellularLocation>
</comment>
<dbReference type="CDD" id="cd07187">
    <property type="entry name" value="YvcK_like"/>
    <property type="match status" value="1"/>
</dbReference>
<dbReference type="GO" id="GO:0005737">
    <property type="term" value="C:cytoplasm"/>
    <property type="evidence" value="ECO:0007669"/>
    <property type="project" value="UniProtKB-SubCell"/>
</dbReference>
<dbReference type="Pfam" id="PF01933">
    <property type="entry name" value="CofD"/>
    <property type="match status" value="1"/>
</dbReference>
<dbReference type="RefSeq" id="WP_124221354.1">
    <property type="nucleotide sequence ID" value="NZ_RKRF01000008.1"/>
</dbReference>
<dbReference type="Gene3D" id="3.40.50.10680">
    <property type="entry name" value="CofD-like domains"/>
    <property type="match status" value="1"/>
</dbReference>
<name>A0A3N5BA94_9BACI</name>
<dbReference type="Proteomes" id="UP000276443">
    <property type="component" value="Unassembled WGS sequence"/>
</dbReference>
<dbReference type="GO" id="GO:0043743">
    <property type="term" value="F:LPPG:FO 2-phospho-L-lactate transferase activity"/>
    <property type="evidence" value="ECO:0007669"/>
    <property type="project" value="InterPro"/>
</dbReference>
<evidence type="ECO:0000256" key="1">
    <source>
        <dbReference type="ARBA" id="ARBA00022490"/>
    </source>
</evidence>
<comment type="caution">
    <text evidence="3">The sequence shown here is derived from an EMBL/GenBank/DDBJ whole genome shotgun (WGS) entry which is preliminary data.</text>
</comment>
<dbReference type="NCBIfam" id="TIGR01826">
    <property type="entry name" value="CofD_related"/>
    <property type="match status" value="1"/>
</dbReference>
<dbReference type="AlphaFoldDB" id="A0A3N5BA94"/>
<keyword evidence="4" id="KW-1185">Reference proteome</keyword>
<dbReference type="PANTHER" id="PTHR30135:SF3">
    <property type="entry name" value="GLUCONEOGENESIS FACTOR-RELATED"/>
    <property type="match status" value="1"/>
</dbReference>
<dbReference type="GO" id="GO:0008360">
    <property type="term" value="P:regulation of cell shape"/>
    <property type="evidence" value="ECO:0007669"/>
    <property type="project" value="UniProtKB-UniRule"/>
</dbReference>
<dbReference type="EMBL" id="RKRF01000008">
    <property type="protein sequence ID" value="RPF54394.1"/>
    <property type="molecule type" value="Genomic_DNA"/>
</dbReference>
<comment type="function">
    <text evidence="2">Required for morphogenesis under gluconeogenic growth conditions.</text>
</comment>
<protein>
    <recommendedName>
        <fullName evidence="2">Gluconeogenesis factor</fullName>
    </recommendedName>
</protein>
<proteinExistence type="inferred from homology"/>
<evidence type="ECO:0000313" key="4">
    <source>
        <dbReference type="Proteomes" id="UP000276443"/>
    </source>
</evidence>
<sequence>MTNVHGPKVVVIGGGTGLPVLLRGLRKFPINLSAIVTVSDDGGSTGRLREDLSIPAPGDIRKVIASMSDVEPTLLELFQHRFENGNGISGHSLGNLILAGMTSITGDFYKGIKEISRVFNVKGRIYPIANENMYLKAEFEDGSVVRGESNIPKVGKKIKRVFYDPPKIEPLPEAVQAIQRAEMVVVAPGSLYTSIIPNLIAPEIKQALREADAKKYYICNIMTQHGETNGYKASDHIEALHQHVGERFIDNIVIHGEMIESTIKEGYAKEMAEPVLCDEERLEGLGVHVLKDDIASLHTDGTLKHDEQKIAKLLYNLL</sequence>
<reference evidence="3 4" key="1">
    <citation type="submission" date="2018-11" db="EMBL/GenBank/DDBJ databases">
        <title>Genomic Encyclopedia of Type Strains, Phase IV (KMG-IV): sequencing the most valuable type-strain genomes for metagenomic binning, comparative biology and taxonomic classification.</title>
        <authorList>
            <person name="Goeker M."/>
        </authorList>
    </citation>
    <scope>NUCLEOTIDE SEQUENCE [LARGE SCALE GENOMIC DNA]</scope>
    <source>
        <strain evidence="3 4">DSM 18090</strain>
    </source>
</reference>
<dbReference type="SUPFAM" id="SSF142338">
    <property type="entry name" value="CofD-like"/>
    <property type="match status" value="1"/>
</dbReference>
<dbReference type="HAMAP" id="MF_00973">
    <property type="entry name" value="Gluconeogen_factor"/>
    <property type="match status" value="1"/>
</dbReference>
<organism evidence="3 4">
    <name type="scientific">Aquisalibacillus elongatus</name>
    <dbReference type="NCBI Taxonomy" id="485577"/>
    <lineage>
        <taxon>Bacteria</taxon>
        <taxon>Bacillati</taxon>
        <taxon>Bacillota</taxon>
        <taxon>Bacilli</taxon>
        <taxon>Bacillales</taxon>
        <taxon>Bacillaceae</taxon>
        <taxon>Aquisalibacillus</taxon>
    </lineage>
</organism>
<evidence type="ECO:0000313" key="3">
    <source>
        <dbReference type="EMBL" id="RPF54394.1"/>
    </source>
</evidence>
<dbReference type="InterPro" id="IPR010119">
    <property type="entry name" value="Gluconeogen_factor"/>
</dbReference>
<dbReference type="OrthoDB" id="9783842at2"/>
<dbReference type="InterPro" id="IPR002882">
    <property type="entry name" value="CofD"/>
</dbReference>
<keyword evidence="1 2" id="KW-0963">Cytoplasm</keyword>
<dbReference type="PANTHER" id="PTHR30135">
    <property type="entry name" value="UNCHARACTERIZED PROTEIN YVCK-RELATED"/>
    <property type="match status" value="1"/>
</dbReference>
<accession>A0A3N5BA94</accession>
<comment type="similarity">
    <text evidence="2">Belongs to the gluconeogenesis factor family.</text>
</comment>